<accession>A0A8X6LNQ7</accession>
<evidence type="ECO:0000256" key="1">
    <source>
        <dbReference type="SAM" id="MobiDB-lite"/>
    </source>
</evidence>
<reference evidence="2" key="1">
    <citation type="submission" date="2020-07" db="EMBL/GenBank/DDBJ databases">
        <title>Multicomponent nature underlies the extraordinary mechanical properties of spider dragline silk.</title>
        <authorList>
            <person name="Kono N."/>
            <person name="Nakamura H."/>
            <person name="Mori M."/>
            <person name="Yoshida Y."/>
            <person name="Ohtoshi R."/>
            <person name="Malay A.D."/>
            <person name="Moran D.A.P."/>
            <person name="Tomita M."/>
            <person name="Numata K."/>
            <person name="Arakawa K."/>
        </authorList>
    </citation>
    <scope>NUCLEOTIDE SEQUENCE</scope>
</reference>
<feature type="compositionally biased region" description="Basic and acidic residues" evidence="1">
    <location>
        <begin position="1"/>
        <end position="14"/>
    </location>
</feature>
<gene>
    <name evidence="2" type="primary">ZBED5</name>
    <name evidence="2" type="ORF">TNCT_678611</name>
</gene>
<evidence type="ECO:0000313" key="2">
    <source>
        <dbReference type="EMBL" id="GFR15057.1"/>
    </source>
</evidence>
<dbReference type="EMBL" id="BMAO01027184">
    <property type="protein sequence ID" value="GFR15057.1"/>
    <property type="molecule type" value="Genomic_DNA"/>
</dbReference>
<dbReference type="OrthoDB" id="10068674at2759"/>
<comment type="caution">
    <text evidence="2">The sequence shown here is derived from an EMBL/GenBank/DDBJ whole genome shotgun (WGS) entry which is preliminary data.</text>
</comment>
<dbReference type="Proteomes" id="UP000887116">
    <property type="component" value="Unassembled WGS sequence"/>
</dbReference>
<sequence>MDRKFASTSQRDDNGLQASHNISLPIAKSRKLHTVGEEGILPVVEEVLKTVISKSASDIIKRIPLSNNTVQRRIDEMSQDIESFLCDYLKTTHFSVQLDLETNPYYWHMFVLL</sequence>
<protein>
    <submittedName>
        <fullName evidence="2">Zinc finger BED domain-containing protein 5</fullName>
    </submittedName>
</protein>
<name>A0A8X6LNQ7_TRICU</name>
<organism evidence="2 3">
    <name type="scientific">Trichonephila clavata</name>
    <name type="common">Joro spider</name>
    <name type="synonym">Nephila clavata</name>
    <dbReference type="NCBI Taxonomy" id="2740835"/>
    <lineage>
        <taxon>Eukaryota</taxon>
        <taxon>Metazoa</taxon>
        <taxon>Ecdysozoa</taxon>
        <taxon>Arthropoda</taxon>
        <taxon>Chelicerata</taxon>
        <taxon>Arachnida</taxon>
        <taxon>Araneae</taxon>
        <taxon>Araneomorphae</taxon>
        <taxon>Entelegynae</taxon>
        <taxon>Araneoidea</taxon>
        <taxon>Nephilidae</taxon>
        <taxon>Trichonephila</taxon>
    </lineage>
</organism>
<keyword evidence="3" id="KW-1185">Reference proteome</keyword>
<evidence type="ECO:0000313" key="3">
    <source>
        <dbReference type="Proteomes" id="UP000887116"/>
    </source>
</evidence>
<dbReference type="PANTHER" id="PTHR45913:SF22">
    <property type="entry name" value="SCAN BOX DOMAIN-CONTAINING PROTEIN"/>
    <property type="match status" value="1"/>
</dbReference>
<proteinExistence type="predicted"/>
<dbReference type="AlphaFoldDB" id="A0A8X6LNQ7"/>
<feature type="region of interest" description="Disordered" evidence="1">
    <location>
        <begin position="1"/>
        <end position="20"/>
    </location>
</feature>
<dbReference type="PANTHER" id="PTHR45913">
    <property type="entry name" value="EPM2A-INTERACTING PROTEIN 1"/>
    <property type="match status" value="1"/>
</dbReference>